<dbReference type="SUPFAM" id="SSF55961">
    <property type="entry name" value="Bet v1-like"/>
    <property type="match status" value="1"/>
</dbReference>
<comment type="caution">
    <text evidence="1">The sequence shown here is derived from an EMBL/GenBank/DDBJ whole genome shotgun (WGS) entry which is preliminary data.</text>
</comment>
<sequence length="144" mass="16462">MFRIHVERLLAKDIDTVFEAISDHARYDRFPGVDKSLLIEKGKDEKSGTGALRVIGAGRLELTERITQFDRPDRMHYRIEKSKPFSVQHTRGEIVLRAEGGQTRVTWISEGRVQVPLLGPVMDRLAERSFSRAFSSLLKAVERL</sequence>
<evidence type="ECO:0000313" key="1">
    <source>
        <dbReference type="EMBL" id="MDL0433606.1"/>
    </source>
</evidence>
<dbReference type="Gene3D" id="3.30.530.20">
    <property type="match status" value="1"/>
</dbReference>
<dbReference type="EMBL" id="JASSVS010000015">
    <property type="protein sequence ID" value="MDL0433606.1"/>
    <property type="molecule type" value="Genomic_DNA"/>
</dbReference>
<dbReference type="RefSeq" id="WP_285393546.1">
    <property type="nucleotide sequence ID" value="NZ_JASSVS010000015.1"/>
</dbReference>
<organism evidence="1 2">
    <name type="scientific">Marinobacter azerbaijanicus</name>
    <dbReference type="NCBI Taxonomy" id="3050455"/>
    <lineage>
        <taxon>Bacteria</taxon>
        <taxon>Pseudomonadati</taxon>
        <taxon>Pseudomonadota</taxon>
        <taxon>Gammaproteobacteria</taxon>
        <taxon>Pseudomonadales</taxon>
        <taxon>Marinobacteraceae</taxon>
        <taxon>Marinobacter</taxon>
    </lineage>
</organism>
<gene>
    <name evidence="1" type="ORF">QPM17_20895</name>
</gene>
<keyword evidence="2" id="KW-1185">Reference proteome</keyword>
<evidence type="ECO:0000313" key="2">
    <source>
        <dbReference type="Proteomes" id="UP001227964"/>
    </source>
</evidence>
<accession>A0ABT7IHI5</accession>
<reference evidence="1 2" key="1">
    <citation type="submission" date="2023-06" db="EMBL/GenBank/DDBJ databases">
        <title>Marinobacter azerbaijanicus a moderately halophilic, isolated from Urmia Lake in Azerbaijan region of Iran.</title>
        <authorList>
            <person name="Sanchez-Porro C."/>
            <person name="Aghdam E.M."/>
            <person name="Saheb S.M."/>
            <person name="Tarhriz V."/>
            <person name="Kazemi E."/>
            <person name="Ammozegar M.A."/>
            <person name="Ventosa A."/>
            <person name="Hejazi M.S."/>
        </authorList>
    </citation>
    <scope>NUCLEOTIDE SEQUENCE [LARGE SCALE GENOMIC DNA]</scope>
    <source>
        <strain evidence="1 2">TBZ242</strain>
    </source>
</reference>
<proteinExistence type="predicted"/>
<dbReference type="InterPro" id="IPR023393">
    <property type="entry name" value="START-like_dom_sf"/>
</dbReference>
<dbReference type="CDD" id="cd07821">
    <property type="entry name" value="PYR_PYL_RCAR_like"/>
    <property type="match status" value="1"/>
</dbReference>
<name>A0ABT7IHI5_9GAMM</name>
<dbReference type="InterPro" id="IPR019587">
    <property type="entry name" value="Polyketide_cyclase/dehydratase"/>
</dbReference>
<protein>
    <submittedName>
        <fullName evidence="1">SRPBCC family protein</fullName>
    </submittedName>
</protein>
<dbReference type="Proteomes" id="UP001227964">
    <property type="component" value="Unassembled WGS sequence"/>
</dbReference>
<dbReference type="Pfam" id="PF10604">
    <property type="entry name" value="Polyketide_cyc2"/>
    <property type="match status" value="1"/>
</dbReference>